<reference evidence="6" key="1">
    <citation type="journal article" date="2014" name="Int. J. Syst. Evol. Microbiol.">
        <title>Complete genome sequence of Corynebacterium casei LMG S-19264T (=DSM 44701T), isolated from a smear-ripened cheese.</title>
        <authorList>
            <consortium name="US DOE Joint Genome Institute (JGI-PGF)"/>
            <person name="Walter F."/>
            <person name="Albersmeier A."/>
            <person name="Kalinowski J."/>
            <person name="Ruckert C."/>
        </authorList>
    </citation>
    <scope>NUCLEOTIDE SEQUENCE</scope>
    <source>
        <strain evidence="6">CGMCC 1.7086</strain>
    </source>
</reference>
<dbReference type="Pfam" id="PF06803">
    <property type="entry name" value="DUF1232"/>
    <property type="match status" value="1"/>
</dbReference>
<comment type="subcellular location">
    <subcellularLocation>
        <location evidence="1">Endomembrane system</location>
        <topology evidence="1">Multi-pass membrane protein</topology>
    </subcellularLocation>
</comment>
<proteinExistence type="predicted"/>
<feature type="domain" description="DUF1232" evidence="5">
    <location>
        <begin position="84"/>
        <end position="114"/>
    </location>
</feature>
<keyword evidence="4" id="KW-0472">Membrane</keyword>
<keyword evidence="7" id="KW-1185">Reference proteome</keyword>
<accession>A0A918DNM9</accession>
<gene>
    <name evidence="6" type="ORF">GCM10010982_36660</name>
</gene>
<evidence type="ECO:0000256" key="2">
    <source>
        <dbReference type="ARBA" id="ARBA00022692"/>
    </source>
</evidence>
<protein>
    <recommendedName>
        <fullName evidence="5">DUF1232 domain-containing protein</fullName>
    </recommendedName>
</protein>
<evidence type="ECO:0000259" key="5">
    <source>
        <dbReference type="Pfam" id="PF06803"/>
    </source>
</evidence>
<organism evidence="6 7">
    <name type="scientific">Bowmanella pacifica</name>
    <dbReference type="NCBI Taxonomy" id="502051"/>
    <lineage>
        <taxon>Bacteria</taxon>
        <taxon>Pseudomonadati</taxon>
        <taxon>Pseudomonadota</taxon>
        <taxon>Gammaproteobacteria</taxon>
        <taxon>Alteromonadales</taxon>
        <taxon>Alteromonadaceae</taxon>
        <taxon>Bowmanella</taxon>
    </lineage>
</organism>
<keyword evidence="3" id="KW-1133">Transmembrane helix</keyword>
<dbReference type="Proteomes" id="UP000606935">
    <property type="component" value="Unassembled WGS sequence"/>
</dbReference>
<keyword evidence="2" id="KW-0812">Transmembrane</keyword>
<dbReference type="EMBL" id="BMLS01000008">
    <property type="protein sequence ID" value="GGO74256.1"/>
    <property type="molecule type" value="Genomic_DNA"/>
</dbReference>
<sequence length="189" mass="21963">MALTINFELQEQDLDYYRDMMQKTQAAVRELDRSDVLNAARKLAGEVQDQVPDFVASRLKQLEQLVNMVEDNDWDLTEEEKVDVLSALAYFSQAEDLIDDRLPVLGFLDDAIMIELVARELADDLKAYDEFCAYRRQEIERRGEGAHTSKADWLEAKRQELHSWMRRRRSEKRAGGSSAGFRSFFSFRG</sequence>
<dbReference type="GO" id="GO:0012505">
    <property type="term" value="C:endomembrane system"/>
    <property type="evidence" value="ECO:0007669"/>
    <property type="project" value="UniProtKB-SubCell"/>
</dbReference>
<dbReference type="AlphaFoldDB" id="A0A918DNM9"/>
<evidence type="ECO:0000313" key="7">
    <source>
        <dbReference type="Proteomes" id="UP000606935"/>
    </source>
</evidence>
<comment type="caution">
    <text evidence="6">The sequence shown here is derived from an EMBL/GenBank/DDBJ whole genome shotgun (WGS) entry which is preliminary data.</text>
</comment>
<evidence type="ECO:0000256" key="3">
    <source>
        <dbReference type="ARBA" id="ARBA00022989"/>
    </source>
</evidence>
<name>A0A918DNM9_9ALTE</name>
<dbReference type="RefSeq" id="WP_188698726.1">
    <property type="nucleotide sequence ID" value="NZ_BMLS01000008.1"/>
</dbReference>
<evidence type="ECO:0000256" key="1">
    <source>
        <dbReference type="ARBA" id="ARBA00004127"/>
    </source>
</evidence>
<evidence type="ECO:0000256" key="4">
    <source>
        <dbReference type="ARBA" id="ARBA00023136"/>
    </source>
</evidence>
<reference evidence="6" key="2">
    <citation type="submission" date="2020-09" db="EMBL/GenBank/DDBJ databases">
        <authorList>
            <person name="Sun Q."/>
            <person name="Zhou Y."/>
        </authorList>
    </citation>
    <scope>NUCLEOTIDE SEQUENCE</scope>
    <source>
        <strain evidence="6">CGMCC 1.7086</strain>
    </source>
</reference>
<evidence type="ECO:0000313" key="6">
    <source>
        <dbReference type="EMBL" id="GGO74256.1"/>
    </source>
</evidence>
<dbReference type="InterPro" id="IPR010652">
    <property type="entry name" value="DUF1232"/>
</dbReference>